<evidence type="ECO:0008006" key="4">
    <source>
        <dbReference type="Google" id="ProtNLM"/>
    </source>
</evidence>
<sequence>MKMISLALLVVPTASMASMTGYASRAVEGALIGTGTCAFFSSLFGGRKDGAIGGISGAVIGANEDERSIRSYYDYGNRYYNG</sequence>
<feature type="chain" id="PRO_5045704196" description="Glycine zipper domain-containing protein" evidence="1">
    <location>
        <begin position="18"/>
        <end position="82"/>
    </location>
</feature>
<accession>A0ABM8FKP4</accession>
<dbReference type="RefSeq" id="WP_286337116.1">
    <property type="nucleotide sequence ID" value="NZ_AP027370.1"/>
</dbReference>
<gene>
    <name evidence="2" type="ORF">HCR_02140</name>
</gene>
<keyword evidence="1" id="KW-0732">Signal</keyword>
<proteinExistence type="predicted"/>
<name>A0ABM8FKP4_9BACT</name>
<organism evidence="2 3">
    <name type="scientific">Hydrogenimonas cancrithermarum</name>
    <dbReference type="NCBI Taxonomy" id="2993563"/>
    <lineage>
        <taxon>Bacteria</taxon>
        <taxon>Pseudomonadati</taxon>
        <taxon>Campylobacterota</taxon>
        <taxon>Epsilonproteobacteria</taxon>
        <taxon>Campylobacterales</taxon>
        <taxon>Hydrogenimonadaceae</taxon>
        <taxon>Hydrogenimonas</taxon>
    </lineage>
</organism>
<evidence type="ECO:0000313" key="2">
    <source>
        <dbReference type="EMBL" id="BDY11902.1"/>
    </source>
</evidence>
<evidence type="ECO:0000256" key="1">
    <source>
        <dbReference type="SAM" id="SignalP"/>
    </source>
</evidence>
<dbReference type="EMBL" id="AP027370">
    <property type="protein sequence ID" value="BDY11902.1"/>
    <property type="molecule type" value="Genomic_DNA"/>
</dbReference>
<reference evidence="2 3" key="1">
    <citation type="submission" date="2023-03" db="EMBL/GenBank/DDBJ databases">
        <title>Description of Hydrogenimonas sp. ISO32.</title>
        <authorList>
            <person name="Mino S."/>
            <person name="Fukazawa S."/>
            <person name="Sawabe T."/>
        </authorList>
    </citation>
    <scope>NUCLEOTIDE SEQUENCE [LARGE SCALE GENOMIC DNA]</scope>
    <source>
        <strain evidence="2 3">ISO32</strain>
    </source>
</reference>
<feature type="signal peptide" evidence="1">
    <location>
        <begin position="1"/>
        <end position="17"/>
    </location>
</feature>
<keyword evidence="3" id="KW-1185">Reference proteome</keyword>
<dbReference type="Proteomes" id="UP001321445">
    <property type="component" value="Chromosome"/>
</dbReference>
<evidence type="ECO:0000313" key="3">
    <source>
        <dbReference type="Proteomes" id="UP001321445"/>
    </source>
</evidence>
<protein>
    <recommendedName>
        <fullName evidence="4">Glycine zipper domain-containing protein</fullName>
    </recommendedName>
</protein>